<dbReference type="SUPFAM" id="SSF53474">
    <property type="entry name" value="alpha/beta-Hydrolases"/>
    <property type="match status" value="1"/>
</dbReference>
<keyword evidence="2" id="KW-0472">Membrane</keyword>
<dbReference type="InterPro" id="IPR029058">
    <property type="entry name" value="AB_hydrolase_fold"/>
</dbReference>
<accession>A0ABW1VK97</accession>
<organism evidence="4 5">
    <name type="scientific">Luethyella okanaganae</name>
    <dbReference type="NCBI Taxonomy" id="69372"/>
    <lineage>
        <taxon>Bacteria</taxon>
        <taxon>Bacillati</taxon>
        <taxon>Actinomycetota</taxon>
        <taxon>Actinomycetes</taxon>
        <taxon>Micrococcales</taxon>
        <taxon>Microbacteriaceae</taxon>
        <taxon>Luethyella</taxon>
    </lineage>
</organism>
<comment type="caution">
    <text evidence="4">The sequence shown here is derived from an EMBL/GenBank/DDBJ whole genome shotgun (WGS) entry which is preliminary data.</text>
</comment>
<feature type="domain" description="Alpha/beta hydrolase fold-3" evidence="3">
    <location>
        <begin position="3"/>
        <end position="61"/>
    </location>
</feature>
<keyword evidence="2" id="KW-0812">Transmembrane</keyword>
<reference evidence="5" key="1">
    <citation type="journal article" date="2019" name="Int. J. Syst. Evol. Microbiol.">
        <title>The Global Catalogue of Microorganisms (GCM) 10K type strain sequencing project: providing services to taxonomists for standard genome sequencing and annotation.</title>
        <authorList>
            <consortium name="The Broad Institute Genomics Platform"/>
            <consortium name="The Broad Institute Genome Sequencing Center for Infectious Disease"/>
            <person name="Wu L."/>
            <person name="Ma J."/>
        </authorList>
    </citation>
    <scope>NUCLEOTIDE SEQUENCE [LARGE SCALE GENOMIC DNA]</scope>
    <source>
        <strain evidence="5">CCUG 43304</strain>
    </source>
</reference>
<proteinExistence type="predicted"/>
<dbReference type="EMBL" id="JBHSTP010000003">
    <property type="protein sequence ID" value="MFC6357004.1"/>
    <property type="molecule type" value="Genomic_DNA"/>
</dbReference>
<keyword evidence="4" id="KW-0378">Hydrolase</keyword>
<name>A0ABW1VK97_9MICO</name>
<dbReference type="Proteomes" id="UP001596306">
    <property type="component" value="Unassembled WGS sequence"/>
</dbReference>
<dbReference type="GO" id="GO:0016787">
    <property type="term" value="F:hydrolase activity"/>
    <property type="evidence" value="ECO:0007669"/>
    <property type="project" value="UniProtKB-KW"/>
</dbReference>
<dbReference type="Pfam" id="PF07859">
    <property type="entry name" value="Abhydrolase_3"/>
    <property type="match status" value="1"/>
</dbReference>
<evidence type="ECO:0000259" key="3">
    <source>
        <dbReference type="Pfam" id="PF07859"/>
    </source>
</evidence>
<feature type="region of interest" description="Disordered" evidence="1">
    <location>
        <begin position="104"/>
        <end position="126"/>
    </location>
</feature>
<evidence type="ECO:0000313" key="5">
    <source>
        <dbReference type="Proteomes" id="UP001596306"/>
    </source>
</evidence>
<evidence type="ECO:0000313" key="4">
    <source>
        <dbReference type="EMBL" id="MFC6357004.1"/>
    </source>
</evidence>
<evidence type="ECO:0000256" key="2">
    <source>
        <dbReference type="SAM" id="Phobius"/>
    </source>
</evidence>
<feature type="region of interest" description="Disordered" evidence="1">
    <location>
        <begin position="59"/>
        <end position="82"/>
    </location>
</feature>
<dbReference type="Gene3D" id="3.40.50.1820">
    <property type="entry name" value="alpha/beta hydrolase"/>
    <property type="match status" value="1"/>
</dbReference>
<sequence>MAGHAEELGVDSGRIIVMGGSAGGGFAAGVCLLVRDRKGPGIVGQLLICPILGDRNGTPSSHQTILSEPGTGPRRSSPGGGLCLGMPPRLRCRWSRCPRIRCPGPRPKPLGPASGLCRGRVSRDVP</sequence>
<keyword evidence="2" id="KW-1133">Transmembrane helix</keyword>
<gene>
    <name evidence="4" type="ORF">ACFQB0_12890</name>
</gene>
<evidence type="ECO:0000256" key="1">
    <source>
        <dbReference type="SAM" id="MobiDB-lite"/>
    </source>
</evidence>
<keyword evidence="5" id="KW-1185">Reference proteome</keyword>
<protein>
    <submittedName>
        <fullName evidence="4">Alpha/beta hydrolase fold domain-containing protein</fullName>
    </submittedName>
</protein>
<dbReference type="RefSeq" id="WP_386732819.1">
    <property type="nucleotide sequence ID" value="NZ_JBHSTP010000003.1"/>
</dbReference>
<dbReference type="InterPro" id="IPR013094">
    <property type="entry name" value="AB_hydrolase_3"/>
</dbReference>
<feature type="transmembrane region" description="Helical" evidence="2">
    <location>
        <begin position="15"/>
        <end position="34"/>
    </location>
</feature>